<keyword evidence="2" id="KW-1185">Reference proteome</keyword>
<organism evidence="1 2">
    <name type="scientific">Flavobacterium urumqiense</name>
    <dbReference type="NCBI Taxonomy" id="935224"/>
    <lineage>
        <taxon>Bacteria</taxon>
        <taxon>Pseudomonadati</taxon>
        <taxon>Bacteroidota</taxon>
        <taxon>Flavobacteriia</taxon>
        <taxon>Flavobacteriales</taxon>
        <taxon>Flavobacteriaceae</taxon>
        <taxon>Flavobacterium</taxon>
    </lineage>
</organism>
<dbReference type="AlphaFoldDB" id="A0A1H5SIS5"/>
<proteinExistence type="predicted"/>
<reference evidence="2" key="1">
    <citation type="submission" date="2016-10" db="EMBL/GenBank/DDBJ databases">
        <authorList>
            <person name="Varghese N."/>
            <person name="Submissions S."/>
        </authorList>
    </citation>
    <scope>NUCLEOTIDE SEQUENCE [LARGE SCALE GENOMIC DNA]</scope>
    <source>
        <strain evidence="2">CGMCC 1.9230</strain>
    </source>
</reference>
<evidence type="ECO:0000313" key="1">
    <source>
        <dbReference type="EMBL" id="SEF49838.1"/>
    </source>
</evidence>
<sequence>MDKELITTFKKYKESYDNGLENHNAVYEDYDELHFINSELEFYQICYETANVTEQRLIVNNKDYTEYEYRYINEFEYNDINQIDSNINENYDIKNLIKDDSKFLSDGYNLEICNQLTTSFTKIISFLETKKSGIGTNSHPIMKVENTLNWQGSELEFAELVKALIMSKKLNPEFLQNKIFERMKLFFNVKDFSESDKLKEIRNRTNTPTPLINVLEISLTNWIENKVSIK</sequence>
<dbReference type="EMBL" id="FNVP01000001">
    <property type="protein sequence ID" value="SEF49838.1"/>
    <property type="molecule type" value="Genomic_DNA"/>
</dbReference>
<gene>
    <name evidence="1" type="ORF">SAMN04488130_101282</name>
</gene>
<protein>
    <recommendedName>
        <fullName evidence="3">RteC protein</fullName>
    </recommendedName>
</protein>
<evidence type="ECO:0008006" key="3">
    <source>
        <dbReference type="Google" id="ProtNLM"/>
    </source>
</evidence>
<dbReference type="Proteomes" id="UP000236737">
    <property type="component" value="Unassembled WGS sequence"/>
</dbReference>
<name>A0A1H5SIS5_9FLAO</name>
<accession>A0A1H5SIS5</accession>
<evidence type="ECO:0000313" key="2">
    <source>
        <dbReference type="Proteomes" id="UP000236737"/>
    </source>
</evidence>
<dbReference type="OrthoDB" id="1363077at2"/>
<dbReference type="RefSeq" id="WP_103998427.1">
    <property type="nucleotide sequence ID" value="NZ_FNVP01000001.1"/>
</dbReference>